<dbReference type="Gene3D" id="1.20.1540.10">
    <property type="entry name" value="Rhomboid-like"/>
    <property type="match status" value="1"/>
</dbReference>
<keyword evidence="5 7" id="KW-1133">Transmembrane helix</keyword>
<sequence length="212" mass="21900">MRSLRAPVTLALAGGIAAASLLLFWLARLDWAAFAGGFISIRVAGTPPYMLTDGTLPVWLTPLSATLIHGSVLHLGSNLLMLVFAGNAIERPIGPRGIMILYVVGAYAAAAAHWLVDPGSHSPLIGASGAVSALIGAYSLLFAKSRTKAIGPFSAGFLHAIWLIVAWAAINIILQLVTSGSGMPIAGVAHIGGFIAGILLARPLLAAHWRTA</sequence>
<evidence type="ECO:0000313" key="9">
    <source>
        <dbReference type="EMBL" id="NIJ24886.1"/>
    </source>
</evidence>
<comment type="caution">
    <text evidence="9">The sequence shown here is derived from an EMBL/GenBank/DDBJ whole genome shotgun (WGS) entry which is preliminary data.</text>
</comment>
<keyword evidence="4" id="KW-0378">Hydrolase</keyword>
<dbReference type="PANTHER" id="PTHR43731">
    <property type="entry name" value="RHOMBOID PROTEASE"/>
    <property type="match status" value="1"/>
</dbReference>
<comment type="similarity">
    <text evidence="2">Belongs to the peptidase S54 family.</text>
</comment>
<evidence type="ECO:0000256" key="4">
    <source>
        <dbReference type="ARBA" id="ARBA00022801"/>
    </source>
</evidence>
<keyword evidence="9" id="KW-0645">Protease</keyword>
<dbReference type="InterPro" id="IPR035952">
    <property type="entry name" value="Rhomboid-like_sf"/>
</dbReference>
<evidence type="ECO:0000256" key="3">
    <source>
        <dbReference type="ARBA" id="ARBA00022692"/>
    </source>
</evidence>
<proteinExistence type="inferred from homology"/>
<evidence type="ECO:0000256" key="5">
    <source>
        <dbReference type="ARBA" id="ARBA00022989"/>
    </source>
</evidence>
<organism evidence="9 10">
    <name type="scientific">Sphingomonas japonica</name>
    <dbReference type="NCBI Taxonomy" id="511662"/>
    <lineage>
        <taxon>Bacteria</taxon>
        <taxon>Pseudomonadati</taxon>
        <taxon>Pseudomonadota</taxon>
        <taxon>Alphaproteobacteria</taxon>
        <taxon>Sphingomonadales</taxon>
        <taxon>Sphingomonadaceae</taxon>
        <taxon>Sphingomonas</taxon>
    </lineage>
</organism>
<dbReference type="SUPFAM" id="SSF144091">
    <property type="entry name" value="Rhomboid-like"/>
    <property type="match status" value="1"/>
</dbReference>
<dbReference type="InterPro" id="IPR050925">
    <property type="entry name" value="Rhomboid_protease_S54"/>
</dbReference>
<dbReference type="Pfam" id="PF01694">
    <property type="entry name" value="Rhomboid"/>
    <property type="match status" value="1"/>
</dbReference>
<evidence type="ECO:0000256" key="1">
    <source>
        <dbReference type="ARBA" id="ARBA00004141"/>
    </source>
</evidence>
<protein>
    <submittedName>
        <fullName evidence="9">Membrane associated rhomboid family serine protease</fullName>
    </submittedName>
</protein>
<keyword evidence="10" id="KW-1185">Reference proteome</keyword>
<evidence type="ECO:0000259" key="8">
    <source>
        <dbReference type="Pfam" id="PF01694"/>
    </source>
</evidence>
<evidence type="ECO:0000256" key="6">
    <source>
        <dbReference type="ARBA" id="ARBA00023136"/>
    </source>
</evidence>
<dbReference type="RefSeq" id="WP_140047344.1">
    <property type="nucleotide sequence ID" value="NZ_BAAAEV010000001.1"/>
</dbReference>
<keyword evidence="6 7" id="KW-0472">Membrane</keyword>
<feature type="transmembrane region" description="Helical" evidence="7">
    <location>
        <begin position="59"/>
        <end position="85"/>
    </location>
</feature>
<feature type="transmembrane region" description="Helical" evidence="7">
    <location>
        <begin position="122"/>
        <end position="143"/>
    </location>
</feature>
<feature type="domain" description="Peptidase S54 rhomboid" evidence="8">
    <location>
        <begin position="61"/>
        <end position="205"/>
    </location>
</feature>
<dbReference type="EMBL" id="JAASQP010000001">
    <property type="protein sequence ID" value="NIJ24886.1"/>
    <property type="molecule type" value="Genomic_DNA"/>
</dbReference>
<feature type="transmembrane region" description="Helical" evidence="7">
    <location>
        <begin position="155"/>
        <end position="177"/>
    </location>
</feature>
<dbReference type="Proteomes" id="UP000788153">
    <property type="component" value="Unassembled WGS sequence"/>
</dbReference>
<reference evidence="9 10" key="1">
    <citation type="submission" date="2020-03" db="EMBL/GenBank/DDBJ databases">
        <title>Genomic Encyclopedia of Type Strains, Phase IV (KMG-IV): sequencing the most valuable type-strain genomes for metagenomic binning, comparative biology and taxonomic classification.</title>
        <authorList>
            <person name="Goeker M."/>
        </authorList>
    </citation>
    <scope>NUCLEOTIDE SEQUENCE [LARGE SCALE GENOMIC DNA]</scope>
    <source>
        <strain evidence="9 10">DSM 22753</strain>
    </source>
</reference>
<accession>A0ABX0U2S6</accession>
<feature type="transmembrane region" description="Helical" evidence="7">
    <location>
        <begin position="97"/>
        <end position="116"/>
    </location>
</feature>
<dbReference type="InterPro" id="IPR022764">
    <property type="entry name" value="Peptidase_S54_rhomboid_dom"/>
</dbReference>
<dbReference type="GO" id="GO:0006508">
    <property type="term" value="P:proteolysis"/>
    <property type="evidence" value="ECO:0007669"/>
    <property type="project" value="UniProtKB-KW"/>
</dbReference>
<evidence type="ECO:0000256" key="2">
    <source>
        <dbReference type="ARBA" id="ARBA00009045"/>
    </source>
</evidence>
<feature type="transmembrane region" description="Helical" evidence="7">
    <location>
        <begin position="183"/>
        <end position="205"/>
    </location>
</feature>
<comment type="subcellular location">
    <subcellularLocation>
        <location evidence="1">Membrane</location>
        <topology evidence="1">Multi-pass membrane protein</topology>
    </subcellularLocation>
</comment>
<dbReference type="PANTHER" id="PTHR43731:SF14">
    <property type="entry name" value="PRESENILIN-ASSOCIATED RHOMBOID-LIKE PROTEIN, MITOCHONDRIAL"/>
    <property type="match status" value="1"/>
</dbReference>
<evidence type="ECO:0000256" key="7">
    <source>
        <dbReference type="SAM" id="Phobius"/>
    </source>
</evidence>
<keyword evidence="3 7" id="KW-0812">Transmembrane</keyword>
<dbReference type="GO" id="GO:0008233">
    <property type="term" value="F:peptidase activity"/>
    <property type="evidence" value="ECO:0007669"/>
    <property type="project" value="UniProtKB-KW"/>
</dbReference>
<name>A0ABX0U2S6_9SPHN</name>
<evidence type="ECO:0000313" key="10">
    <source>
        <dbReference type="Proteomes" id="UP000788153"/>
    </source>
</evidence>
<gene>
    <name evidence="9" type="ORF">FHT01_002428</name>
</gene>